<gene>
    <name evidence="3" type="ORF">C1SCF055_LOCUS3062</name>
</gene>
<evidence type="ECO:0000256" key="1">
    <source>
        <dbReference type="SAM" id="Coils"/>
    </source>
</evidence>
<organism evidence="3">
    <name type="scientific">Cladocopium goreaui</name>
    <dbReference type="NCBI Taxonomy" id="2562237"/>
    <lineage>
        <taxon>Eukaryota</taxon>
        <taxon>Sar</taxon>
        <taxon>Alveolata</taxon>
        <taxon>Dinophyceae</taxon>
        <taxon>Suessiales</taxon>
        <taxon>Symbiodiniaceae</taxon>
        <taxon>Cladocopium</taxon>
    </lineage>
</organism>
<feature type="coiled-coil region" evidence="1">
    <location>
        <begin position="171"/>
        <end position="198"/>
    </location>
</feature>
<evidence type="ECO:0000256" key="2">
    <source>
        <dbReference type="SAM" id="MobiDB-lite"/>
    </source>
</evidence>
<dbReference type="EMBL" id="CAMXCT010000150">
    <property type="protein sequence ID" value="CAI3974677.1"/>
    <property type="molecule type" value="Genomic_DNA"/>
</dbReference>
<dbReference type="EMBL" id="CAMXCT020000150">
    <property type="protein sequence ID" value="CAL1128052.1"/>
    <property type="molecule type" value="Genomic_DNA"/>
</dbReference>
<feature type="compositionally biased region" description="Basic and acidic residues" evidence="2">
    <location>
        <begin position="763"/>
        <end position="778"/>
    </location>
</feature>
<sequence>MVLCEKLCPKLGCCLDRSEDHRRDCWHPDMCPNPDCAELGDHALLWQHEQFCSFPLERQESGAKGFLASQHCLQTHGTDSQFAMQLNAVQEVITGSANPQAFPILQEFVDAFIRHETVQRDAALQQQKVPLFQGQVAMNAMGGVRAWQNSAKATLDSCRIRASRNFGGRATQKIEDALAKYTEAMKDLKLASEQAAQKGQSNVSGIGHEYDRVLETNKMVFGILGIHTLNYGEDKDGDEHDQGVHLIFKPESLNHPDVHLTPMAATFYNSGHGDKERPWWKAGRPKDAFEAMVWEKLHPSSPLFFEALATEFLARVAHKNSTDLSQAKFQDMKKYMKATNAHHSVECHFPYVTPLAWVEKVVISEHTFNKLSEADQAFAKDLFRGRLEVAPGTDSQEMQWQLATAPLHRPLPPPAFAWTVLSTRHQEVVVPGTLQQKGRTRIFFRASRPYFIANLSHSHRKDGLGIEVFGEKCFVSGRKDPLRDPLFNHGVGAEHRSVMYCIDLDYQKKQILFTHAGVSHMLNARTLEIARVNPMPKGLSFTVPSGHMSFTDVRILWGQGDEHLLEHERPWVPQQKVAVPDKCDKKVAMAFETDGAGTGWMARAYRFVTGQSEIATCPEGVHCKVAYHTKDRSQQQQEHMAQKRHICLYGHSCKDHKESKEHDEQWTHIQKDTCKEGNQCHQLCDPYHRAEYHHPGLWDLLLPCRDGDSCKNRQDKSHCQKYHHEKLIYVVAQQGYKTSQATSRVEEAKSRWINMGRASSSKHTSEVSHHRSKPNRESFGDDFGFDQIDVEIQDRVDDMAGIYNDAAINADFEGAEMDMYGNPIGGNFDLARDGAFEGFKILVFCGYHGEGLPNDLQRLTIPELSKKGFQVKTCMQVDEFTQELRSKQYHVAWIISGSSFQGNKDAFLAEIEKFHDAGRGLMIWGDNDPFFVHANAVLGKLFGFQLEGNTPGGKELHPGDPLKPGFFGGHPKVCAGIVKLHEGVTICYPKHVPDGWKVFGTSSNQKPVLLAKEASSERPGKCGTGRVIVDNGFTKIYKGQWTTAGTPRYVSNCSAWLVLRERFRRPQWGFNPTPQYQGGA</sequence>
<keyword evidence="1" id="KW-0175">Coiled coil</keyword>
<reference evidence="4 5" key="2">
    <citation type="submission" date="2024-05" db="EMBL/GenBank/DDBJ databases">
        <authorList>
            <person name="Chen Y."/>
            <person name="Shah S."/>
            <person name="Dougan E. K."/>
            <person name="Thang M."/>
            <person name="Chan C."/>
        </authorList>
    </citation>
    <scope>NUCLEOTIDE SEQUENCE [LARGE SCALE GENOMIC DNA]</scope>
</reference>
<evidence type="ECO:0000313" key="3">
    <source>
        <dbReference type="EMBL" id="CAI3974677.1"/>
    </source>
</evidence>
<proteinExistence type="predicted"/>
<dbReference type="OrthoDB" id="9979212at2759"/>
<dbReference type="Proteomes" id="UP001152797">
    <property type="component" value="Unassembled WGS sequence"/>
</dbReference>
<keyword evidence="5" id="KW-1185">Reference proteome</keyword>
<dbReference type="EMBL" id="CAMXCT030000150">
    <property type="protein sequence ID" value="CAL4761989.1"/>
    <property type="molecule type" value="Genomic_DNA"/>
</dbReference>
<comment type="caution">
    <text evidence="3">The sequence shown here is derived from an EMBL/GenBank/DDBJ whole genome shotgun (WGS) entry which is preliminary data.</text>
</comment>
<evidence type="ECO:0000313" key="5">
    <source>
        <dbReference type="Proteomes" id="UP001152797"/>
    </source>
</evidence>
<name>A0A9P1FI22_9DINO</name>
<evidence type="ECO:0000313" key="4">
    <source>
        <dbReference type="EMBL" id="CAL4761989.1"/>
    </source>
</evidence>
<reference evidence="3" key="1">
    <citation type="submission" date="2022-10" db="EMBL/GenBank/DDBJ databases">
        <authorList>
            <person name="Chen Y."/>
            <person name="Dougan E. K."/>
            <person name="Chan C."/>
            <person name="Rhodes N."/>
            <person name="Thang M."/>
        </authorList>
    </citation>
    <scope>NUCLEOTIDE SEQUENCE</scope>
</reference>
<dbReference type="AlphaFoldDB" id="A0A9P1FI22"/>
<protein>
    <submittedName>
        <fullName evidence="3">Uncharacterized protein</fullName>
    </submittedName>
</protein>
<accession>A0A9P1FI22</accession>
<feature type="region of interest" description="Disordered" evidence="2">
    <location>
        <begin position="756"/>
        <end position="778"/>
    </location>
</feature>